<keyword evidence="2" id="KW-0560">Oxidoreductase</keyword>
<gene>
    <name evidence="2" type="primary">mrx1</name>
    <name evidence="2" type="ORF">CKALI_08610</name>
</gene>
<evidence type="ECO:0000259" key="1">
    <source>
        <dbReference type="Pfam" id="PF00462"/>
    </source>
</evidence>
<evidence type="ECO:0000313" key="2">
    <source>
        <dbReference type="EMBL" id="QGU02582.1"/>
    </source>
</evidence>
<accession>A0A6B8VBP4</accession>
<dbReference type="AlphaFoldDB" id="A0A6B8VBP4"/>
<dbReference type="Proteomes" id="UP000427071">
    <property type="component" value="Chromosome"/>
</dbReference>
<dbReference type="EMBL" id="CP046452">
    <property type="protein sequence ID" value="QGU02582.1"/>
    <property type="molecule type" value="Genomic_DNA"/>
</dbReference>
<organism evidence="2 3">
    <name type="scientific">Corynebacterium kalinowskii</name>
    <dbReference type="NCBI Taxonomy" id="2675216"/>
    <lineage>
        <taxon>Bacteria</taxon>
        <taxon>Bacillati</taxon>
        <taxon>Actinomycetota</taxon>
        <taxon>Actinomycetes</taxon>
        <taxon>Mycobacteriales</taxon>
        <taxon>Corynebacteriaceae</taxon>
        <taxon>Corynebacterium</taxon>
    </lineage>
</organism>
<protein>
    <submittedName>
        <fullName evidence="2">Mycoredoxin 1</fullName>
        <ecNumber evidence="2">1.20.4.3</ecNumber>
    </submittedName>
</protein>
<dbReference type="PROSITE" id="PS51354">
    <property type="entry name" value="GLUTAREDOXIN_2"/>
    <property type="match status" value="1"/>
</dbReference>
<dbReference type="Gene3D" id="3.40.30.10">
    <property type="entry name" value="Glutaredoxin"/>
    <property type="match status" value="1"/>
</dbReference>
<dbReference type="SUPFAM" id="SSF52833">
    <property type="entry name" value="Thioredoxin-like"/>
    <property type="match status" value="1"/>
</dbReference>
<dbReference type="InterPro" id="IPR036249">
    <property type="entry name" value="Thioredoxin-like_sf"/>
</dbReference>
<dbReference type="InterPro" id="IPR002109">
    <property type="entry name" value="Glutaredoxin"/>
</dbReference>
<dbReference type="CDD" id="cd02976">
    <property type="entry name" value="NrdH"/>
    <property type="match status" value="1"/>
</dbReference>
<evidence type="ECO:0000313" key="3">
    <source>
        <dbReference type="Proteomes" id="UP000427071"/>
    </source>
</evidence>
<sequence>MSELTLYTTEWCPFCQKLVAALDEAKVPYTKIDVEEDAEAAAWVESVNGGDRIVPTVKYPDGSYATNPLPKVAMRKFARLTS</sequence>
<dbReference type="EC" id="1.20.4.3" evidence="2"/>
<proteinExistence type="predicted"/>
<keyword evidence="3" id="KW-1185">Reference proteome</keyword>
<dbReference type="GO" id="GO:0016491">
    <property type="term" value="F:oxidoreductase activity"/>
    <property type="evidence" value="ECO:0007669"/>
    <property type="project" value="UniProtKB-KW"/>
</dbReference>
<dbReference type="KEGG" id="ckw:CKALI_08610"/>
<dbReference type="RefSeq" id="WP_156192931.1">
    <property type="nucleotide sequence ID" value="NZ_CP046452.1"/>
</dbReference>
<dbReference type="Pfam" id="PF00462">
    <property type="entry name" value="Glutaredoxin"/>
    <property type="match status" value="1"/>
</dbReference>
<reference evidence="3" key="1">
    <citation type="submission" date="2019-11" db="EMBL/GenBank/DDBJ databases">
        <title>Complete genome sequence of Corynebacterium kalinowskii 1959, a novel Corynebacterium species isolated from soil of a small paddock in Vilsendorf, Germany.</title>
        <authorList>
            <person name="Schaffert L."/>
            <person name="Ruwe M."/>
            <person name="Milse J."/>
            <person name="Hanuschka K."/>
            <person name="Ortseifen V."/>
            <person name="Droste J."/>
            <person name="Brandt D."/>
            <person name="Schlueter L."/>
            <person name="Kutter Y."/>
            <person name="Vinke S."/>
            <person name="Viehoefer P."/>
            <person name="Jacob L."/>
            <person name="Luebke N.-C."/>
            <person name="Schulte-Berndt E."/>
            <person name="Hain C."/>
            <person name="Linder M."/>
            <person name="Schmidt P."/>
            <person name="Wollenschlaeger L."/>
            <person name="Luttermann T."/>
            <person name="Thieme E."/>
            <person name="Hassa J."/>
            <person name="Haak M."/>
            <person name="Wittchen M."/>
            <person name="Mentz A."/>
            <person name="Persicke M."/>
            <person name="Busche T."/>
            <person name="Ruckert C."/>
        </authorList>
    </citation>
    <scope>NUCLEOTIDE SEQUENCE [LARGE SCALE GENOMIC DNA]</scope>
    <source>
        <strain evidence="3">1959</strain>
    </source>
</reference>
<feature type="domain" description="Glutaredoxin" evidence="1">
    <location>
        <begin position="5"/>
        <end position="57"/>
    </location>
</feature>
<dbReference type="InterPro" id="IPR011915">
    <property type="entry name" value="GlrX_actino"/>
</dbReference>
<dbReference type="NCBIfam" id="TIGR02200">
    <property type="entry name" value="GlrX_actino"/>
    <property type="match status" value="1"/>
</dbReference>
<name>A0A6B8VBP4_9CORY</name>